<feature type="domain" description="Retrovirus-related Pol polyprotein from transposon TNT 1-94-like beta-barrel" evidence="1">
    <location>
        <begin position="53"/>
        <end position="127"/>
    </location>
</feature>
<dbReference type="EMBL" id="SSTE01021821">
    <property type="protein sequence ID" value="KAA0032106.1"/>
    <property type="molecule type" value="Genomic_DNA"/>
</dbReference>
<evidence type="ECO:0000313" key="2">
    <source>
        <dbReference type="EMBL" id="KAA0032106.1"/>
    </source>
</evidence>
<dbReference type="Proteomes" id="UP000321393">
    <property type="component" value="Unassembled WGS sequence"/>
</dbReference>
<organism evidence="2 4">
    <name type="scientific">Cucumis melo var. makuwa</name>
    <name type="common">Oriental melon</name>
    <dbReference type="NCBI Taxonomy" id="1194695"/>
    <lineage>
        <taxon>Eukaryota</taxon>
        <taxon>Viridiplantae</taxon>
        <taxon>Streptophyta</taxon>
        <taxon>Embryophyta</taxon>
        <taxon>Tracheophyta</taxon>
        <taxon>Spermatophyta</taxon>
        <taxon>Magnoliopsida</taxon>
        <taxon>eudicotyledons</taxon>
        <taxon>Gunneridae</taxon>
        <taxon>Pentapetalae</taxon>
        <taxon>rosids</taxon>
        <taxon>fabids</taxon>
        <taxon>Cucurbitales</taxon>
        <taxon>Cucurbitaceae</taxon>
        <taxon>Benincaseae</taxon>
        <taxon>Cucumis</taxon>
    </lineage>
</organism>
<dbReference type="Pfam" id="PF22936">
    <property type="entry name" value="Pol_BBD"/>
    <property type="match status" value="1"/>
</dbReference>
<reference evidence="4 5" key="1">
    <citation type="submission" date="2019-08" db="EMBL/GenBank/DDBJ databases">
        <title>Draft genome sequences of two oriental melons (Cucumis melo L. var makuwa).</title>
        <authorList>
            <person name="Kwon S.-Y."/>
        </authorList>
    </citation>
    <scope>NUCLEOTIDE SEQUENCE [LARGE SCALE GENOMIC DNA]</scope>
    <source>
        <strain evidence="5">cv. Chang Bougi</strain>
        <strain evidence="4">cv. SW 3</strain>
        <tissue evidence="2">Leaf</tissue>
    </source>
</reference>
<name>A0A5A7SQ18_CUCMM</name>
<dbReference type="EMBL" id="SSTD01003032">
    <property type="protein sequence ID" value="TYK27127.1"/>
    <property type="molecule type" value="Genomic_DNA"/>
</dbReference>
<dbReference type="AlphaFoldDB" id="A0A5A7SQ18"/>
<gene>
    <name evidence="3" type="ORF">E5676_scaffold478G00200</name>
    <name evidence="2" type="ORF">E6C27_scaffold452G00010</name>
</gene>
<comment type="caution">
    <text evidence="2">The sequence shown here is derived from an EMBL/GenBank/DDBJ whole genome shotgun (WGS) entry which is preliminary data.</text>
</comment>
<evidence type="ECO:0000313" key="4">
    <source>
        <dbReference type="Proteomes" id="UP000321393"/>
    </source>
</evidence>
<evidence type="ECO:0000313" key="5">
    <source>
        <dbReference type="Proteomes" id="UP000321947"/>
    </source>
</evidence>
<evidence type="ECO:0000259" key="1">
    <source>
        <dbReference type="Pfam" id="PF22936"/>
    </source>
</evidence>
<sequence>MSPCHCIEGTWARRDNNEEVLFGGQRKSHSEYQKKVESKGVEETLKHSQVGGGCSNHMTRDKRKLQNTTEYKGNQVVVIANNSKLPTAHIGKTLTVPNSNSHQVELENICYVHEMQKNLVPISQLTSIGKFFVFESDSVKVSKMWKSVASY</sequence>
<proteinExistence type="predicted"/>
<dbReference type="OrthoDB" id="1626798at2759"/>
<protein>
    <submittedName>
        <fullName evidence="2">Integrase, catalytic core</fullName>
    </submittedName>
</protein>
<dbReference type="Proteomes" id="UP000321947">
    <property type="component" value="Unassembled WGS sequence"/>
</dbReference>
<accession>A0A5A7SQ18</accession>
<evidence type="ECO:0000313" key="3">
    <source>
        <dbReference type="EMBL" id="TYK27127.1"/>
    </source>
</evidence>
<dbReference type="InterPro" id="IPR054722">
    <property type="entry name" value="PolX-like_BBD"/>
</dbReference>